<keyword evidence="3" id="KW-1185">Reference proteome</keyword>
<evidence type="ECO:0000313" key="2">
    <source>
        <dbReference type="EMBL" id="KTD17264.1"/>
    </source>
</evidence>
<reference evidence="2 3" key="1">
    <citation type="submission" date="2015-11" db="EMBL/GenBank/DDBJ databases">
        <title>Genomic analysis of 38 Legionella species identifies large and diverse effector repertoires.</title>
        <authorList>
            <person name="Burstein D."/>
            <person name="Amaro F."/>
            <person name="Zusman T."/>
            <person name="Lifshitz Z."/>
            <person name="Cohen O."/>
            <person name="Gilbert J.A."/>
            <person name="Pupko T."/>
            <person name="Shuman H.A."/>
            <person name="Segal G."/>
        </authorList>
    </citation>
    <scope>NUCLEOTIDE SEQUENCE [LARGE SCALE GENOMIC DNA]</scope>
    <source>
        <strain evidence="2 3">BL-540</strain>
    </source>
</reference>
<evidence type="ECO:0000313" key="3">
    <source>
        <dbReference type="Proteomes" id="UP000055035"/>
    </source>
</evidence>
<protein>
    <recommendedName>
        <fullName evidence="4">Acid-soluble spore protein P</fullName>
    </recommendedName>
</protein>
<evidence type="ECO:0000256" key="1">
    <source>
        <dbReference type="SAM" id="MobiDB-lite"/>
    </source>
</evidence>
<proteinExistence type="predicted"/>
<organism evidence="2 3">
    <name type="scientific">Legionella jordanis</name>
    <dbReference type="NCBI Taxonomy" id="456"/>
    <lineage>
        <taxon>Bacteria</taxon>
        <taxon>Pseudomonadati</taxon>
        <taxon>Pseudomonadota</taxon>
        <taxon>Gammaproteobacteria</taxon>
        <taxon>Legionellales</taxon>
        <taxon>Legionellaceae</taxon>
        <taxon>Legionella</taxon>
    </lineage>
</organism>
<gene>
    <name evidence="2" type="ORF">Ljor_1570</name>
</gene>
<feature type="compositionally biased region" description="Basic residues" evidence="1">
    <location>
        <begin position="24"/>
        <end position="38"/>
    </location>
</feature>
<comment type="caution">
    <text evidence="2">The sequence shown here is derived from an EMBL/GenBank/DDBJ whole genome shotgun (WGS) entry which is preliminary data.</text>
</comment>
<accession>A0A0W0VAY7</accession>
<dbReference type="STRING" id="456.Ljor_1570"/>
<name>A0A0W0VAY7_9GAMM</name>
<dbReference type="AlphaFoldDB" id="A0A0W0VAY7"/>
<dbReference type="Proteomes" id="UP000055035">
    <property type="component" value="Unassembled WGS sequence"/>
</dbReference>
<dbReference type="EMBL" id="LNYJ01000011">
    <property type="protein sequence ID" value="KTD17264.1"/>
    <property type="molecule type" value="Genomic_DNA"/>
</dbReference>
<dbReference type="PATRIC" id="fig|456.5.peg.1677"/>
<sequence>MEKTKHSHPGQNKDEQISGQTSHNNHKISKKPATKKGHGHTDPSNPGMNKPKQ</sequence>
<dbReference type="RefSeq" id="WP_156413824.1">
    <property type="nucleotide sequence ID" value="NZ_CAAAIC010000003.1"/>
</dbReference>
<evidence type="ECO:0008006" key="4">
    <source>
        <dbReference type="Google" id="ProtNLM"/>
    </source>
</evidence>
<feature type="region of interest" description="Disordered" evidence="1">
    <location>
        <begin position="1"/>
        <end position="53"/>
    </location>
</feature>